<dbReference type="InterPro" id="IPR023213">
    <property type="entry name" value="CAT-like_dom_sf"/>
</dbReference>
<dbReference type="InterPro" id="IPR050743">
    <property type="entry name" value="2-oxoacid_DH_E2_comp"/>
</dbReference>
<dbReference type="InterPro" id="IPR001078">
    <property type="entry name" value="2-oxoacid_DH_actylTfrase"/>
</dbReference>
<reference evidence="10 11" key="1">
    <citation type="journal article" date="2022" name="Int. J. Syst. Evol. Microbiol.">
        <title>Cellulosimicrobium protaetiae sp. nov., isolated from the gut of the larva of Protaetia brevitarsis seulensis.</title>
        <authorList>
            <person name="Le Han H."/>
            <person name="Nguyen T.T.H."/>
            <person name="Li Z."/>
            <person name="Shin N.R."/>
            <person name="Kim S.G."/>
        </authorList>
    </citation>
    <scope>NUCLEOTIDE SEQUENCE [LARGE SCALE GENOMIC DNA]</scope>
    <source>
        <strain evidence="10 11">BI34</strain>
    </source>
</reference>
<evidence type="ECO:0000256" key="6">
    <source>
        <dbReference type="RuleBase" id="RU003423"/>
    </source>
</evidence>
<dbReference type="Gene3D" id="3.30.559.10">
    <property type="entry name" value="Chloramphenicol acetyltransferase-like domain"/>
    <property type="match status" value="1"/>
</dbReference>
<evidence type="ECO:0000256" key="1">
    <source>
        <dbReference type="ARBA" id="ARBA00001938"/>
    </source>
</evidence>
<keyword evidence="4 6" id="KW-0450">Lipoyl</keyword>
<dbReference type="FunFam" id="3.30.559.10:FF:000007">
    <property type="entry name" value="Dihydrolipoamide acetyltransferase component of pyruvate dehydrogenase complex"/>
    <property type="match status" value="1"/>
</dbReference>
<dbReference type="GO" id="GO:0031405">
    <property type="term" value="F:lipoic acid binding"/>
    <property type="evidence" value="ECO:0007669"/>
    <property type="project" value="TreeGrafter"/>
</dbReference>
<dbReference type="PROSITE" id="PS51826">
    <property type="entry name" value="PSBD"/>
    <property type="match status" value="1"/>
</dbReference>
<feature type="region of interest" description="Disordered" evidence="7">
    <location>
        <begin position="82"/>
        <end position="196"/>
    </location>
</feature>
<dbReference type="EMBL" id="CP052757">
    <property type="protein sequence ID" value="QJW34862.1"/>
    <property type="molecule type" value="Genomic_DNA"/>
</dbReference>
<dbReference type="AlphaFoldDB" id="A0A6M5UBI0"/>
<evidence type="ECO:0000256" key="2">
    <source>
        <dbReference type="ARBA" id="ARBA00007317"/>
    </source>
</evidence>
<gene>
    <name evidence="10" type="ORF">FIC82_000240</name>
</gene>
<feature type="domain" description="Lipoyl-binding" evidence="8">
    <location>
        <begin position="4"/>
        <end position="79"/>
    </location>
</feature>
<evidence type="ECO:0000259" key="9">
    <source>
        <dbReference type="PROSITE" id="PS51826"/>
    </source>
</evidence>
<evidence type="ECO:0000313" key="10">
    <source>
        <dbReference type="EMBL" id="QJW34862.1"/>
    </source>
</evidence>
<dbReference type="InterPro" id="IPR011053">
    <property type="entry name" value="Single_hybrid_motif"/>
</dbReference>
<evidence type="ECO:0000256" key="3">
    <source>
        <dbReference type="ARBA" id="ARBA00022679"/>
    </source>
</evidence>
<feature type="compositionally biased region" description="Low complexity" evidence="7">
    <location>
        <begin position="126"/>
        <end position="149"/>
    </location>
</feature>
<dbReference type="SUPFAM" id="SSF52777">
    <property type="entry name" value="CoA-dependent acyltransferases"/>
    <property type="match status" value="1"/>
</dbReference>
<dbReference type="SUPFAM" id="SSF47005">
    <property type="entry name" value="Peripheral subunit-binding domain of 2-oxo acid dehydrogenase complex"/>
    <property type="match status" value="1"/>
</dbReference>
<evidence type="ECO:0000256" key="5">
    <source>
        <dbReference type="ARBA" id="ARBA00023315"/>
    </source>
</evidence>
<evidence type="ECO:0000256" key="7">
    <source>
        <dbReference type="SAM" id="MobiDB-lite"/>
    </source>
</evidence>
<keyword evidence="5 6" id="KW-0012">Acyltransferase</keyword>
<name>A0A6M5UBI0_9MICO</name>
<dbReference type="PROSITE" id="PS50968">
    <property type="entry name" value="BIOTINYL_LIPOYL"/>
    <property type="match status" value="1"/>
</dbReference>
<keyword evidence="3 6" id="KW-0808">Transferase</keyword>
<sequence>MPTFEKFNLPDAGEGLTEAEIVQWHVAVGDAVTVNQTIVEIETAKSLVELPSPYTGVVTEILTPEGTTVEVGVPIIVVDTDPTGSAPSAPKAPAGVVPDGADAAPAPASPSAGDRPDGAASPAATGAGVDGPAASAAPAAGGSGSVLVGYGTVEPGSARRRRRATEPAPTAPPAASGPVHSAPEPAAPSVPAAAPRATAPAPASAAVGHVHLPVLAKPPVRKLAKDLGVDLASVAGTGPGGIVTREDVQAYHEQAKAQPLATYADDDQPWLATGAVTPDGRQTRVPVKSVRKRTAEAMVTSAFTAPHVTVFHTVDVTKTMRLVHTLREDREFADVRVTPLLVTAKALLLAVRRHPEINASWDDAAQEIVYKHYVNLGIAAATPRGLVVPNIKDAHRLDLHGLAGEIADLTATARAGRTSPTDMSDGTITITNVGVFGIDTGTPILNPGEAAILAFGAIREQPWVHKGKIKKRWVTQLALSFDHRLVDGELGARVLADVAKVLEDPARGLVWG</sequence>
<dbReference type="InterPro" id="IPR000089">
    <property type="entry name" value="Biotin_lipoyl"/>
</dbReference>
<comment type="similarity">
    <text evidence="2 6">Belongs to the 2-oxoacid dehydrogenase family.</text>
</comment>
<dbReference type="KEGG" id="cprt:FIC82_000240"/>
<evidence type="ECO:0000259" key="8">
    <source>
        <dbReference type="PROSITE" id="PS50968"/>
    </source>
</evidence>
<dbReference type="Pfam" id="PF00198">
    <property type="entry name" value="2-oxoacid_dh"/>
    <property type="match status" value="1"/>
</dbReference>
<dbReference type="PANTHER" id="PTHR43178">
    <property type="entry name" value="DIHYDROLIPOAMIDE ACETYLTRANSFERASE COMPONENT OF PYRUVATE DEHYDROGENASE COMPLEX"/>
    <property type="match status" value="1"/>
</dbReference>
<organism evidence="10 11">
    <name type="scientific">Cellulosimicrobium protaetiae</name>
    <dbReference type="NCBI Taxonomy" id="2587808"/>
    <lineage>
        <taxon>Bacteria</taxon>
        <taxon>Bacillati</taxon>
        <taxon>Actinomycetota</taxon>
        <taxon>Actinomycetes</taxon>
        <taxon>Micrococcales</taxon>
        <taxon>Promicromonosporaceae</taxon>
        <taxon>Cellulosimicrobium</taxon>
    </lineage>
</organism>
<dbReference type="EC" id="2.3.1.-" evidence="6"/>
<dbReference type="Pfam" id="PF00364">
    <property type="entry name" value="Biotin_lipoyl"/>
    <property type="match status" value="1"/>
</dbReference>
<keyword evidence="11" id="KW-1185">Reference proteome</keyword>
<dbReference type="Pfam" id="PF02817">
    <property type="entry name" value="E3_binding"/>
    <property type="match status" value="1"/>
</dbReference>
<accession>A0A6M5UBI0</accession>
<feature type="compositionally biased region" description="Low complexity" evidence="7">
    <location>
        <begin position="84"/>
        <end position="113"/>
    </location>
</feature>
<dbReference type="Gene3D" id="2.40.50.100">
    <property type="match status" value="1"/>
</dbReference>
<comment type="cofactor">
    <cofactor evidence="1 6">
        <name>(R)-lipoate</name>
        <dbReference type="ChEBI" id="CHEBI:83088"/>
    </cofactor>
</comment>
<protein>
    <recommendedName>
        <fullName evidence="6">Dihydrolipoamide acetyltransferase component of pyruvate dehydrogenase complex</fullName>
        <ecNumber evidence="6">2.3.1.-</ecNumber>
    </recommendedName>
</protein>
<dbReference type="RefSeq" id="WP_168731342.1">
    <property type="nucleotide sequence ID" value="NZ_CP052757.1"/>
</dbReference>
<evidence type="ECO:0000256" key="4">
    <source>
        <dbReference type="ARBA" id="ARBA00022823"/>
    </source>
</evidence>
<proteinExistence type="inferred from homology"/>
<dbReference type="GO" id="GO:0016407">
    <property type="term" value="F:acetyltransferase activity"/>
    <property type="evidence" value="ECO:0007669"/>
    <property type="project" value="TreeGrafter"/>
</dbReference>
<dbReference type="InterPro" id="IPR036625">
    <property type="entry name" value="E3-bd_dom_sf"/>
</dbReference>
<dbReference type="SUPFAM" id="SSF51230">
    <property type="entry name" value="Single hybrid motif"/>
    <property type="match status" value="1"/>
</dbReference>
<dbReference type="Proteomes" id="UP000451354">
    <property type="component" value="Chromosome"/>
</dbReference>
<dbReference type="Gene3D" id="4.10.320.10">
    <property type="entry name" value="E3-binding domain"/>
    <property type="match status" value="1"/>
</dbReference>
<dbReference type="InterPro" id="IPR004167">
    <property type="entry name" value="PSBD"/>
</dbReference>
<feature type="domain" description="Peripheral subunit-binding (PSBD)" evidence="9">
    <location>
        <begin position="215"/>
        <end position="252"/>
    </location>
</feature>
<dbReference type="PANTHER" id="PTHR43178:SF5">
    <property type="entry name" value="LIPOAMIDE ACYLTRANSFERASE COMPONENT OF BRANCHED-CHAIN ALPHA-KETO ACID DEHYDROGENASE COMPLEX, MITOCHONDRIAL"/>
    <property type="match status" value="1"/>
</dbReference>
<feature type="compositionally biased region" description="Low complexity" evidence="7">
    <location>
        <begin position="173"/>
        <end position="196"/>
    </location>
</feature>
<dbReference type="CDD" id="cd06849">
    <property type="entry name" value="lipoyl_domain"/>
    <property type="match status" value="1"/>
</dbReference>
<evidence type="ECO:0000313" key="11">
    <source>
        <dbReference type="Proteomes" id="UP000451354"/>
    </source>
</evidence>
<dbReference type="GO" id="GO:0005737">
    <property type="term" value="C:cytoplasm"/>
    <property type="evidence" value="ECO:0007669"/>
    <property type="project" value="TreeGrafter"/>
</dbReference>